<dbReference type="GO" id="GO:0035721">
    <property type="term" value="P:intraciliary retrograde transport"/>
    <property type="evidence" value="ECO:0007669"/>
    <property type="project" value="TreeGrafter"/>
</dbReference>
<feature type="domain" description="IFT121-like TPR repeats" evidence="14">
    <location>
        <begin position="1102"/>
        <end position="1200"/>
    </location>
</feature>
<feature type="domain" description="IFT121-like zinc finger" evidence="10">
    <location>
        <begin position="1232"/>
        <end position="1273"/>
    </location>
</feature>
<dbReference type="OMA" id="VWAMCWA"/>
<dbReference type="Pfam" id="PF23145">
    <property type="entry name" value="Zf_2nd_IFT121"/>
    <property type="match status" value="1"/>
</dbReference>
<sequence length="1280" mass="146417">MYVFPARKFQIQTPGSTTFTCISWMLNRGYVAVGGSDGALRVMLLNLDQDKSNPPSSLNPWLSSQQLEGHSSSVRVLSWNEVYQKLASTDDAGVIIVWMTHGPDESWFEEMVNNRQKSTVSSLKWSNDGMKIAIAYEDGQVIIGSVDGNRLWNKDIGGSLTKIAWNTDDTLLLLGFSDGEVHAYSQYGDFVSKVKMHCVENMELETALSNLKKDVIVSMEWYVPPHPSKIINNVSGQSSMQQYRSSDTSYNIIGDESYNTASRIKVPEGRPPFLVAYQNGSIQLMCNENVSKGVSIVRLPSTLIIMAQWSPDGSMFAVAGLQLDLPETERNVLHFISAYGERLQSIRLAPGHFAGIAWESSGHRLGALIDTNIYLVVIKFPYRWTYCGQTLVFAYKTLDSLQEVLVFYETKMEVKTKRYVQNLCALKSYGDYCVTIFRTEELRGAYTMQLCDSIGTPVDSHTINVPCNLVAMNACVVIVASTESFIVWHYSVPRQENTNVSTNFQKAGNTRNIPPEQNDKVHYIDEHRTEQQQQPTNGVTTDPICAIAAAADFFLIARESGILYRFSLPNIQLQSTFKSNIPAPKLMTINCDGSRLALIGKYNVLRLIDLNKENIFTPVLTFERREVWSVEWDDAKNDLLALMEKQRLVIVRGTETDEPIPHIGRICQFKDLVVRLVLLDDIFKEPDRVSRHSFVEIETKILKTIKSTLESDKLQEAIALIEKGNHPKLWNILAKDALKRLDLQTAEHAFVKLQDYGGILFLKRLQNIHSDSLKRAEVSVFLGDLENAEKIYFENDRRDLAIDMLKKMHDWFRIQQILQTSNGPGDDALAQQTWRHVGDYFAERQKWSLFFYKFNTRKQRILRNYKSKNLYKYLIILLIFVILYMFHPISLRQSAARYYEQSQSYSELARCYLMMDDFTRMETLGQELPEGHEVLNQLAETFTSYGLCEQAVDCYLKCNRISDAFETCIKLNKWDRAAELSDRYHLANVENLLNQYAHQIVGNKTKNLAIAQLYSKAAKYLQAAKIVYEVANGEHQKQAPPLRLKKLYVMGALLVEEYYEQNRQKLAKRKEESGGISSSIALDGLLTSDHNLSMEEIRMIDTSWRGAEAYHFFMLAHSHLYKSDYIPAVKTSLNLTNYEDLLDPMEVYSLLALTSYLAEYYGVCSKAFMKLETMQNISKEEQEVYASLAMQIFLKNEPKDQHINYVECPSCDAKIEDHSIVCPNLKCNNRPPICVATGRPIFETQFWICNKCKHRAYLKEINSFNNCPLCHNDFNNFNKK</sequence>
<dbReference type="GO" id="GO:0061512">
    <property type="term" value="P:protein localization to cilium"/>
    <property type="evidence" value="ECO:0007669"/>
    <property type="project" value="TreeGrafter"/>
</dbReference>
<dbReference type="Proteomes" id="UP000095281">
    <property type="component" value="Unplaced"/>
</dbReference>
<evidence type="ECO:0000256" key="2">
    <source>
        <dbReference type="ARBA" id="ARBA00022490"/>
    </source>
</evidence>
<evidence type="ECO:0000259" key="10">
    <source>
        <dbReference type="Pfam" id="PF23145"/>
    </source>
</evidence>
<evidence type="ECO:0000256" key="8">
    <source>
        <dbReference type="ARBA" id="ARBA00023273"/>
    </source>
</evidence>
<feature type="repeat" description="WD" evidence="9">
    <location>
        <begin position="67"/>
        <end position="98"/>
    </location>
</feature>
<dbReference type="InterPro" id="IPR057979">
    <property type="entry name" value="TPR_IFT121"/>
</dbReference>
<evidence type="ECO:0000259" key="14">
    <source>
        <dbReference type="Pfam" id="PF25768"/>
    </source>
</evidence>
<evidence type="ECO:0000256" key="1">
    <source>
        <dbReference type="ARBA" id="ARBA00004120"/>
    </source>
</evidence>
<evidence type="ECO:0000259" key="13">
    <source>
        <dbReference type="Pfam" id="PF24797"/>
    </source>
</evidence>
<feature type="domain" description="IFT121 second beta-propeller" evidence="12">
    <location>
        <begin position="384"/>
        <end position="698"/>
    </location>
</feature>
<protein>
    <submittedName>
        <fullName evidence="16">WD_REPEATS_REGION domain-containing protein</fullName>
    </submittedName>
</protein>
<dbReference type="GO" id="GO:1905515">
    <property type="term" value="P:non-motile cilium assembly"/>
    <property type="evidence" value="ECO:0007669"/>
    <property type="project" value="TreeGrafter"/>
</dbReference>
<dbReference type="InterPro" id="IPR039857">
    <property type="entry name" value="Ift122/121"/>
</dbReference>
<reference evidence="16" key="1">
    <citation type="submission" date="2016-11" db="UniProtKB">
        <authorList>
            <consortium name="WormBaseParasite"/>
        </authorList>
    </citation>
    <scope>IDENTIFICATION</scope>
</reference>
<dbReference type="SUPFAM" id="SSF50978">
    <property type="entry name" value="WD40 repeat-like"/>
    <property type="match status" value="2"/>
</dbReference>
<keyword evidence="2" id="KW-0963">Cytoplasm</keyword>
<dbReference type="PROSITE" id="PS50082">
    <property type="entry name" value="WD_REPEATS_2"/>
    <property type="match status" value="1"/>
</dbReference>
<proteinExistence type="predicted"/>
<dbReference type="InterPro" id="IPR036322">
    <property type="entry name" value="WD40_repeat_dom_sf"/>
</dbReference>
<evidence type="ECO:0000256" key="3">
    <source>
        <dbReference type="ARBA" id="ARBA00022574"/>
    </source>
</evidence>
<dbReference type="InterPro" id="IPR001680">
    <property type="entry name" value="WD40_rpt"/>
</dbReference>
<comment type="subcellular location">
    <subcellularLocation>
        <location evidence="1">Cytoplasm</location>
        <location evidence="1">Cytoskeleton</location>
        <location evidence="1">Cilium basal body</location>
    </subcellularLocation>
</comment>
<feature type="domain" description="IFT121/TULP4 N-terminal" evidence="13">
    <location>
        <begin position="1"/>
        <end position="223"/>
    </location>
</feature>
<evidence type="ECO:0000259" key="12">
    <source>
        <dbReference type="Pfam" id="PF23390"/>
    </source>
</evidence>
<evidence type="ECO:0000313" key="15">
    <source>
        <dbReference type="Proteomes" id="UP000095281"/>
    </source>
</evidence>
<keyword evidence="8" id="KW-0966">Cell projection</keyword>
<dbReference type="PIRSF" id="PIRSF037536">
    <property type="entry name" value="WD_repeat_p35"/>
    <property type="match status" value="1"/>
</dbReference>
<organism evidence="15 16">
    <name type="scientific">Meloidogyne hapla</name>
    <name type="common">Root-knot nematode worm</name>
    <dbReference type="NCBI Taxonomy" id="6305"/>
    <lineage>
        <taxon>Eukaryota</taxon>
        <taxon>Metazoa</taxon>
        <taxon>Ecdysozoa</taxon>
        <taxon>Nematoda</taxon>
        <taxon>Chromadorea</taxon>
        <taxon>Rhabditida</taxon>
        <taxon>Tylenchina</taxon>
        <taxon>Tylenchomorpha</taxon>
        <taxon>Tylenchoidea</taxon>
        <taxon>Meloidogynidae</taxon>
        <taxon>Meloidogyninae</taxon>
        <taxon>Meloidogyne</taxon>
    </lineage>
</organism>
<accession>A0A1I8BCQ8</accession>
<dbReference type="Pfam" id="PF23390">
    <property type="entry name" value="Beta-prop_WDR35_2nd"/>
    <property type="match status" value="1"/>
</dbReference>
<dbReference type="PANTHER" id="PTHR12764:SF5">
    <property type="entry name" value="LD29485P"/>
    <property type="match status" value="1"/>
</dbReference>
<dbReference type="WBParaSite" id="MhA1_Contig1878.frz3.fgene2">
    <property type="protein sequence ID" value="MhA1_Contig1878.frz3.fgene2"/>
    <property type="gene ID" value="MhA1_Contig1878.frz3.fgene2"/>
</dbReference>
<dbReference type="Gene3D" id="1.25.40.470">
    <property type="match status" value="1"/>
</dbReference>
<dbReference type="InterPro" id="IPR057361">
    <property type="entry name" value="TPR_WDR35"/>
</dbReference>
<dbReference type="SMART" id="SM00320">
    <property type="entry name" value="WD40"/>
    <property type="match status" value="4"/>
</dbReference>
<keyword evidence="6" id="KW-0969">Cilium</keyword>
<evidence type="ECO:0000256" key="9">
    <source>
        <dbReference type="PROSITE-ProRule" id="PRU00221"/>
    </source>
</evidence>
<dbReference type="GO" id="GO:0097730">
    <property type="term" value="C:non-motile cilium"/>
    <property type="evidence" value="ECO:0007669"/>
    <property type="project" value="TreeGrafter"/>
</dbReference>
<evidence type="ECO:0000256" key="4">
    <source>
        <dbReference type="ARBA" id="ARBA00022737"/>
    </source>
</evidence>
<dbReference type="InterPro" id="IPR056157">
    <property type="entry name" value="TPR_IFT80_172_dom"/>
</dbReference>
<evidence type="ECO:0000256" key="7">
    <source>
        <dbReference type="ARBA" id="ARBA00023212"/>
    </source>
</evidence>
<name>A0A1I8BCQ8_MELHA</name>
<dbReference type="GO" id="GO:0030991">
    <property type="term" value="C:intraciliary transport particle A"/>
    <property type="evidence" value="ECO:0007669"/>
    <property type="project" value="TreeGrafter"/>
</dbReference>
<keyword evidence="5" id="KW-0970">Cilium biogenesis/degradation</keyword>
<keyword evidence="15" id="KW-1185">Reference proteome</keyword>
<keyword evidence="4" id="KW-0677">Repeat</keyword>
<dbReference type="Pfam" id="PF25170">
    <property type="entry name" value="TPR_WDR35"/>
    <property type="match status" value="1"/>
</dbReference>
<dbReference type="Pfam" id="PF24797">
    <property type="entry name" value="Beta-prop_WDR35_TULP_N"/>
    <property type="match status" value="1"/>
</dbReference>
<dbReference type="InterPro" id="IPR056159">
    <property type="entry name" value="Beta-prop_IFT121_TULP_N"/>
</dbReference>
<evidence type="ECO:0000313" key="16">
    <source>
        <dbReference type="WBParaSite" id="MhA1_Contig1878.frz3.fgene2"/>
    </source>
</evidence>
<evidence type="ECO:0000256" key="5">
    <source>
        <dbReference type="ARBA" id="ARBA00022794"/>
    </source>
</evidence>
<dbReference type="InterPro" id="IPR056170">
    <property type="entry name" value="Znf_IFT121-like"/>
</dbReference>
<dbReference type="Gene3D" id="2.130.10.10">
    <property type="entry name" value="YVTN repeat-like/Quinoprotein amine dehydrogenase"/>
    <property type="match status" value="1"/>
</dbReference>
<feature type="domain" description="IFT80/172/WDR35 TPR" evidence="11">
    <location>
        <begin position="729"/>
        <end position="817"/>
    </location>
</feature>
<keyword evidence="3 9" id="KW-0853">WD repeat</keyword>
<dbReference type="Pfam" id="PF23387">
    <property type="entry name" value="TPR_IFT80_172"/>
    <property type="match status" value="1"/>
</dbReference>
<evidence type="ECO:0000259" key="11">
    <source>
        <dbReference type="Pfam" id="PF23387"/>
    </source>
</evidence>
<dbReference type="InterPro" id="IPR015943">
    <property type="entry name" value="WD40/YVTN_repeat-like_dom_sf"/>
</dbReference>
<dbReference type="PANTHER" id="PTHR12764">
    <property type="entry name" value="WD REPEAT DOMAIN-RELATED"/>
    <property type="match status" value="1"/>
</dbReference>
<dbReference type="InterPro" id="IPR017233">
    <property type="entry name" value="WDR35"/>
</dbReference>
<dbReference type="InterPro" id="IPR056158">
    <property type="entry name" value="Beta-prop_IFT121_2nd"/>
</dbReference>
<dbReference type="Pfam" id="PF25768">
    <property type="entry name" value="TPR_IFT121"/>
    <property type="match status" value="1"/>
</dbReference>
<dbReference type="AlphaFoldDB" id="A0A1I8BCQ8"/>
<keyword evidence="7" id="KW-0206">Cytoskeleton</keyword>
<evidence type="ECO:0000256" key="6">
    <source>
        <dbReference type="ARBA" id="ARBA00023069"/>
    </source>
</evidence>